<dbReference type="EMBL" id="MWWU01000002">
    <property type="protein sequence ID" value="OZG56389.1"/>
    <property type="molecule type" value="Genomic_DNA"/>
</dbReference>
<sequence>MVEATAALKVQGLAKTYGQFHMQDVSFELNFGRIMGFVGRNGAGKTTTIKMILGIVFPQAGSIELFGKPYSPDVVGKIGVVMDSPYYSGEWKLTEVESACKHVYDNWDSAAFYARLNEFGLDKNKKVKELSRGMSVKLQIAAALSHDAQLLIMDEPTSGIDPLARDDIGEMLEDFVSDGNHAVFYSTHITTDLEKTADDITFIRDGEILYTGTKAELLTKYMTVEGEAAQVSEQLKAQLVGWHEHAGRFDALIAREALDYQQLPDSCTSHPASLDDIVVSFSRATRKTTAPTASLAASSATPSTLSPEK</sequence>
<name>A0A261FB68_9BIFI</name>
<dbReference type="RefSeq" id="WP_094689925.1">
    <property type="nucleotide sequence ID" value="NZ_JACBYZ010000001.1"/>
</dbReference>
<dbReference type="GO" id="GO:0005524">
    <property type="term" value="F:ATP binding"/>
    <property type="evidence" value="ECO:0007669"/>
    <property type="project" value="UniProtKB-KW"/>
</dbReference>
<dbReference type="InterPro" id="IPR027417">
    <property type="entry name" value="P-loop_NTPase"/>
</dbReference>
<protein>
    <submittedName>
        <fullName evidence="5">ABC transporter ATP-binding protein</fullName>
    </submittedName>
</protein>
<dbReference type="SMART" id="SM00382">
    <property type="entry name" value="AAA"/>
    <property type="match status" value="1"/>
</dbReference>
<evidence type="ECO:0000313" key="5">
    <source>
        <dbReference type="EMBL" id="OZG56389.1"/>
    </source>
</evidence>
<feature type="domain" description="ABC transporter" evidence="4">
    <location>
        <begin position="8"/>
        <end position="230"/>
    </location>
</feature>
<comment type="caution">
    <text evidence="5">The sequence shown here is derived from an EMBL/GenBank/DDBJ whole genome shotgun (WGS) entry which is preliminary data.</text>
</comment>
<dbReference type="PANTHER" id="PTHR42939:SF3">
    <property type="entry name" value="ABC TRANSPORTER ATP-BINDING COMPONENT"/>
    <property type="match status" value="1"/>
</dbReference>
<dbReference type="Gene3D" id="3.40.50.300">
    <property type="entry name" value="P-loop containing nucleotide triphosphate hydrolases"/>
    <property type="match status" value="1"/>
</dbReference>
<dbReference type="InterPro" id="IPR003593">
    <property type="entry name" value="AAA+_ATPase"/>
</dbReference>
<dbReference type="PROSITE" id="PS50893">
    <property type="entry name" value="ABC_TRANSPORTER_2"/>
    <property type="match status" value="1"/>
</dbReference>
<evidence type="ECO:0000256" key="3">
    <source>
        <dbReference type="ARBA" id="ARBA00022840"/>
    </source>
</evidence>
<dbReference type="Proteomes" id="UP000228976">
    <property type="component" value="Unassembled WGS sequence"/>
</dbReference>
<accession>A0A261FB68</accession>
<proteinExistence type="predicted"/>
<keyword evidence="3 5" id="KW-0067">ATP-binding</keyword>
<dbReference type="AlphaFoldDB" id="A0A261FB68"/>
<dbReference type="PANTHER" id="PTHR42939">
    <property type="entry name" value="ABC TRANSPORTER ATP-BINDING PROTEIN ALBC-RELATED"/>
    <property type="match status" value="1"/>
</dbReference>
<dbReference type="InterPro" id="IPR051782">
    <property type="entry name" value="ABC_Transporter_VariousFunc"/>
</dbReference>
<reference evidence="5 6" key="1">
    <citation type="journal article" date="2017" name="BMC Genomics">
        <title>Comparative genomic and phylogenomic analyses of the Bifidobacteriaceae family.</title>
        <authorList>
            <person name="Lugli G.A."/>
            <person name="Milani C."/>
            <person name="Turroni F."/>
            <person name="Duranti S."/>
            <person name="Mancabelli L."/>
            <person name="Mangifesta M."/>
            <person name="Ferrario C."/>
            <person name="Modesto M."/>
            <person name="Mattarelli P."/>
            <person name="Jiri K."/>
            <person name="van Sinderen D."/>
            <person name="Ventura M."/>
        </authorList>
    </citation>
    <scope>NUCLEOTIDE SEQUENCE [LARGE SCALE GENOMIC DNA]</scope>
    <source>
        <strain evidence="5 6">LMG 21773</strain>
    </source>
</reference>
<evidence type="ECO:0000256" key="1">
    <source>
        <dbReference type="ARBA" id="ARBA00022448"/>
    </source>
</evidence>
<keyword evidence="2" id="KW-0547">Nucleotide-binding</keyword>
<evidence type="ECO:0000256" key="2">
    <source>
        <dbReference type="ARBA" id="ARBA00022741"/>
    </source>
</evidence>
<keyword evidence="1" id="KW-0813">Transport</keyword>
<organism evidence="5 6">
    <name type="scientific">Aeriscardovia aeriphila</name>
    <dbReference type="NCBI Taxonomy" id="218139"/>
    <lineage>
        <taxon>Bacteria</taxon>
        <taxon>Bacillati</taxon>
        <taxon>Actinomycetota</taxon>
        <taxon>Actinomycetes</taxon>
        <taxon>Bifidobacteriales</taxon>
        <taxon>Bifidobacteriaceae</taxon>
        <taxon>Aeriscardovia</taxon>
    </lineage>
</organism>
<dbReference type="GO" id="GO:0016887">
    <property type="term" value="F:ATP hydrolysis activity"/>
    <property type="evidence" value="ECO:0007669"/>
    <property type="project" value="InterPro"/>
</dbReference>
<dbReference type="SUPFAM" id="SSF52540">
    <property type="entry name" value="P-loop containing nucleoside triphosphate hydrolases"/>
    <property type="match status" value="1"/>
</dbReference>
<keyword evidence="6" id="KW-1185">Reference proteome</keyword>
<gene>
    <name evidence="5" type="ORF">AEAE_0877</name>
</gene>
<dbReference type="CDD" id="cd03230">
    <property type="entry name" value="ABC_DR_subfamily_A"/>
    <property type="match status" value="1"/>
</dbReference>
<dbReference type="Pfam" id="PF00005">
    <property type="entry name" value="ABC_tran"/>
    <property type="match status" value="1"/>
</dbReference>
<dbReference type="InterPro" id="IPR003439">
    <property type="entry name" value="ABC_transporter-like_ATP-bd"/>
</dbReference>
<dbReference type="OrthoDB" id="9804819at2"/>
<evidence type="ECO:0000313" key="6">
    <source>
        <dbReference type="Proteomes" id="UP000228976"/>
    </source>
</evidence>
<evidence type="ECO:0000259" key="4">
    <source>
        <dbReference type="PROSITE" id="PS50893"/>
    </source>
</evidence>